<evidence type="ECO:0000313" key="2">
    <source>
        <dbReference type="EMBL" id="KFD64705.1"/>
    </source>
</evidence>
<keyword evidence="3" id="KW-1185">Reference proteome</keyword>
<accession>A0A085N5F9</accession>
<dbReference type="Proteomes" id="UP000030758">
    <property type="component" value="Unassembled WGS sequence"/>
</dbReference>
<dbReference type="EMBL" id="KL367552">
    <property type="protein sequence ID" value="KFD64705.1"/>
    <property type="molecule type" value="Genomic_DNA"/>
</dbReference>
<gene>
    <name evidence="1" type="ORF">M513_13541</name>
    <name evidence="2" type="ORF">M514_13541</name>
</gene>
<reference evidence="2 3" key="1">
    <citation type="journal article" date="2014" name="Nat. Genet.">
        <title>Genome and transcriptome of the porcine whipworm Trichuris suis.</title>
        <authorList>
            <person name="Jex A.R."/>
            <person name="Nejsum P."/>
            <person name="Schwarz E.M."/>
            <person name="Hu L."/>
            <person name="Young N.D."/>
            <person name="Hall R.S."/>
            <person name="Korhonen P.K."/>
            <person name="Liao S."/>
            <person name="Thamsborg S."/>
            <person name="Xia J."/>
            <person name="Xu P."/>
            <person name="Wang S."/>
            <person name="Scheerlinck J.P."/>
            <person name="Hofmann A."/>
            <person name="Sternberg P.W."/>
            <person name="Wang J."/>
            <person name="Gasser R.B."/>
        </authorList>
    </citation>
    <scope>NUCLEOTIDE SEQUENCE [LARGE SCALE GENOMIC DNA]</scope>
    <source>
        <strain evidence="2">DCEP-RM93F</strain>
        <strain evidence="1">DCEP-RM93M</strain>
    </source>
</reference>
<dbReference type="EMBL" id="KL363458">
    <property type="protein sequence ID" value="KFD45579.1"/>
    <property type="molecule type" value="Genomic_DNA"/>
</dbReference>
<organism evidence="2">
    <name type="scientific">Trichuris suis</name>
    <name type="common">pig whipworm</name>
    <dbReference type="NCBI Taxonomy" id="68888"/>
    <lineage>
        <taxon>Eukaryota</taxon>
        <taxon>Metazoa</taxon>
        <taxon>Ecdysozoa</taxon>
        <taxon>Nematoda</taxon>
        <taxon>Enoplea</taxon>
        <taxon>Dorylaimia</taxon>
        <taxon>Trichinellida</taxon>
        <taxon>Trichuridae</taxon>
        <taxon>Trichuris</taxon>
    </lineage>
</organism>
<proteinExistence type="predicted"/>
<name>A0A085N5F9_9BILA</name>
<sequence>MLLIDCTEDNQFITWKAPTLEPQESTDKLDVDLSSPSTALEWRHWRATFENFLAALPLNVVDGKALLINRCRQGSSLPQREPVRRKMPRRR</sequence>
<evidence type="ECO:0000313" key="1">
    <source>
        <dbReference type="EMBL" id="KFD45579.1"/>
    </source>
</evidence>
<dbReference type="AlphaFoldDB" id="A0A085N5F9"/>
<protein>
    <submittedName>
        <fullName evidence="2">Uncharacterized protein</fullName>
    </submittedName>
</protein>
<evidence type="ECO:0000313" key="3">
    <source>
        <dbReference type="Proteomes" id="UP000030764"/>
    </source>
</evidence>
<dbReference type="Proteomes" id="UP000030764">
    <property type="component" value="Unassembled WGS sequence"/>
</dbReference>